<organism evidence="1 2">
    <name type="scientific">Prunus dulcis</name>
    <name type="common">Almond</name>
    <name type="synonym">Amygdalus dulcis</name>
    <dbReference type="NCBI Taxonomy" id="3755"/>
    <lineage>
        <taxon>Eukaryota</taxon>
        <taxon>Viridiplantae</taxon>
        <taxon>Streptophyta</taxon>
        <taxon>Embryophyta</taxon>
        <taxon>Tracheophyta</taxon>
        <taxon>Spermatophyta</taxon>
        <taxon>Magnoliopsida</taxon>
        <taxon>eudicotyledons</taxon>
        <taxon>Gunneridae</taxon>
        <taxon>Pentapetalae</taxon>
        <taxon>rosids</taxon>
        <taxon>fabids</taxon>
        <taxon>Rosales</taxon>
        <taxon>Rosaceae</taxon>
        <taxon>Amygdaloideae</taxon>
        <taxon>Amygdaleae</taxon>
        <taxon>Prunus</taxon>
    </lineage>
</organism>
<gene>
    <name evidence="1" type="ORF">L3X38_038491</name>
</gene>
<evidence type="ECO:0000313" key="2">
    <source>
        <dbReference type="Proteomes" id="UP001054821"/>
    </source>
</evidence>
<sequence length="162" mass="17510">MSSFTIDSSQKETSSIQATIVLQLRACFARKCATWLTLLGLKEIITSSKCCRLLLISSIRCSSDAQDSSSSYFTSFTTPCESDSIKMEEKPASRANFISKRNAMISACLDEVALARGRAIAAITSPLSFLTIAPISPTPVSGIKAAKKYNLNYLVEVEGPKP</sequence>
<name>A0AAD4V5P9_PRUDU</name>
<evidence type="ECO:0000313" key="1">
    <source>
        <dbReference type="EMBL" id="KAI5318783.1"/>
    </source>
</evidence>
<reference evidence="1 2" key="1">
    <citation type="journal article" date="2022" name="G3 (Bethesda)">
        <title>Whole-genome sequence and methylome profiling of the almond [Prunus dulcis (Mill.) D.A. Webb] cultivar 'Nonpareil'.</title>
        <authorList>
            <person name="D'Amico-Willman K.M."/>
            <person name="Ouma W.Z."/>
            <person name="Meulia T."/>
            <person name="Sideli G.M."/>
            <person name="Gradziel T.M."/>
            <person name="Fresnedo-Ramirez J."/>
        </authorList>
    </citation>
    <scope>NUCLEOTIDE SEQUENCE [LARGE SCALE GENOMIC DNA]</scope>
    <source>
        <strain evidence="1">Clone GOH B32 T37-40</strain>
    </source>
</reference>
<proteinExistence type="predicted"/>
<protein>
    <submittedName>
        <fullName evidence="1">Uncharacterized protein</fullName>
    </submittedName>
</protein>
<dbReference type="AlphaFoldDB" id="A0AAD4V5P9"/>
<accession>A0AAD4V5P9</accession>
<dbReference type="Proteomes" id="UP001054821">
    <property type="component" value="Chromosome 7"/>
</dbReference>
<keyword evidence="2" id="KW-1185">Reference proteome</keyword>
<dbReference type="EMBL" id="JAJFAZ020000007">
    <property type="protein sequence ID" value="KAI5318783.1"/>
    <property type="molecule type" value="Genomic_DNA"/>
</dbReference>
<comment type="caution">
    <text evidence="1">The sequence shown here is derived from an EMBL/GenBank/DDBJ whole genome shotgun (WGS) entry which is preliminary data.</text>
</comment>